<dbReference type="InterPro" id="IPR001434">
    <property type="entry name" value="OmcB-like_DUF11"/>
</dbReference>
<dbReference type="InParanoid" id="A9WIM1"/>
<dbReference type="RefSeq" id="WP_012256977.1">
    <property type="nucleotide sequence ID" value="NC_010175.1"/>
</dbReference>
<feature type="compositionally biased region" description="Polar residues" evidence="1">
    <location>
        <begin position="356"/>
        <end position="372"/>
    </location>
</feature>
<keyword evidence="2" id="KW-0812">Transmembrane</keyword>
<evidence type="ECO:0000256" key="2">
    <source>
        <dbReference type="SAM" id="Phobius"/>
    </source>
</evidence>
<evidence type="ECO:0000313" key="5">
    <source>
        <dbReference type="Proteomes" id="UP000002008"/>
    </source>
</evidence>
<dbReference type="PANTHER" id="PTHR34819">
    <property type="entry name" value="LARGE CYSTEINE-RICH PERIPLASMIC PROTEIN OMCB"/>
    <property type="match status" value="1"/>
</dbReference>
<dbReference type="InterPro" id="IPR013783">
    <property type="entry name" value="Ig-like_fold"/>
</dbReference>
<dbReference type="HOGENOM" id="CLU_622144_0_0_0"/>
<dbReference type="EnsemblBacteria" id="ABY34321">
    <property type="protein sequence ID" value="ABY34321"/>
    <property type="gene ID" value="Caur_1090"/>
</dbReference>
<feature type="compositionally biased region" description="Polar residues" evidence="1">
    <location>
        <begin position="226"/>
        <end position="244"/>
    </location>
</feature>
<feature type="compositionally biased region" description="Low complexity" evidence="1">
    <location>
        <begin position="39"/>
        <end position="89"/>
    </location>
</feature>
<feature type="region of interest" description="Disordered" evidence="1">
    <location>
        <begin position="356"/>
        <end position="380"/>
    </location>
</feature>
<dbReference type="Proteomes" id="UP000002008">
    <property type="component" value="Chromosome"/>
</dbReference>
<keyword evidence="5" id="KW-1185">Reference proteome</keyword>
<dbReference type="PATRIC" id="fig|324602.8.peg.1247"/>
<dbReference type="STRING" id="324602.Caur_1090"/>
<dbReference type="InterPro" id="IPR047589">
    <property type="entry name" value="DUF11_rpt"/>
</dbReference>
<reference evidence="5" key="1">
    <citation type="journal article" date="2011" name="BMC Genomics">
        <title>Complete genome sequence of the filamentous anoxygenic phototrophic bacterium Chloroflexus aurantiacus.</title>
        <authorList>
            <person name="Tang K.H."/>
            <person name="Barry K."/>
            <person name="Chertkov O."/>
            <person name="Dalin E."/>
            <person name="Han C.S."/>
            <person name="Hauser L.J."/>
            <person name="Honchak B.M."/>
            <person name="Karbach L.E."/>
            <person name="Land M.L."/>
            <person name="Lapidus A."/>
            <person name="Larimer F.W."/>
            <person name="Mikhailova N."/>
            <person name="Pitluck S."/>
            <person name="Pierson B.K."/>
            <person name="Blankenship R.E."/>
        </authorList>
    </citation>
    <scope>NUCLEOTIDE SEQUENCE [LARGE SCALE GENOMIC DNA]</scope>
    <source>
        <strain evidence="5">ATCC 29366 / DSM 635 / J-10-fl</strain>
    </source>
</reference>
<keyword evidence="2" id="KW-1133">Transmembrane helix</keyword>
<evidence type="ECO:0000259" key="3">
    <source>
        <dbReference type="Pfam" id="PF01345"/>
    </source>
</evidence>
<feature type="region of interest" description="Disordered" evidence="1">
    <location>
        <begin position="38"/>
        <end position="133"/>
    </location>
</feature>
<name>A9WIM1_CHLAA</name>
<dbReference type="PANTHER" id="PTHR34819:SF3">
    <property type="entry name" value="CELL SURFACE PROTEIN"/>
    <property type="match status" value="1"/>
</dbReference>
<evidence type="ECO:0000313" key="4">
    <source>
        <dbReference type="EMBL" id="ABY34321.1"/>
    </source>
</evidence>
<dbReference type="AlphaFoldDB" id="A9WIM1"/>
<organism evidence="4 5">
    <name type="scientific">Chloroflexus aurantiacus (strain ATCC 29366 / DSM 635 / J-10-fl)</name>
    <dbReference type="NCBI Taxonomy" id="324602"/>
    <lineage>
        <taxon>Bacteria</taxon>
        <taxon>Bacillati</taxon>
        <taxon>Chloroflexota</taxon>
        <taxon>Chloroflexia</taxon>
        <taxon>Chloroflexales</taxon>
        <taxon>Chloroflexineae</taxon>
        <taxon>Chloroflexaceae</taxon>
        <taxon>Chloroflexus</taxon>
    </lineage>
</organism>
<accession>A9WIM1</accession>
<feature type="transmembrane region" description="Helical" evidence="2">
    <location>
        <begin position="389"/>
        <end position="407"/>
    </location>
</feature>
<proteinExistence type="predicted"/>
<feature type="domain" description="DUF11" evidence="3">
    <location>
        <begin position="130"/>
        <end position="248"/>
    </location>
</feature>
<protein>
    <submittedName>
        <fullName evidence="4">Conserved repeat domain protein</fullName>
    </submittedName>
</protein>
<dbReference type="eggNOG" id="COG1361">
    <property type="taxonomic scope" value="Bacteria"/>
</dbReference>
<feature type="compositionally biased region" description="Pro residues" evidence="1">
    <location>
        <begin position="90"/>
        <end position="124"/>
    </location>
</feature>
<dbReference type="NCBIfam" id="TIGR01451">
    <property type="entry name" value="B_ant_repeat"/>
    <property type="match status" value="2"/>
</dbReference>
<dbReference type="NCBIfam" id="TIGR01167">
    <property type="entry name" value="LPXTG_anchor"/>
    <property type="match status" value="1"/>
</dbReference>
<keyword evidence="2" id="KW-0472">Membrane</keyword>
<feature type="region of interest" description="Disordered" evidence="1">
    <location>
        <begin position="224"/>
        <end position="244"/>
    </location>
</feature>
<dbReference type="Pfam" id="PF01345">
    <property type="entry name" value="DUF11"/>
    <property type="match status" value="2"/>
</dbReference>
<evidence type="ECO:0000256" key="1">
    <source>
        <dbReference type="SAM" id="MobiDB-lite"/>
    </source>
</evidence>
<gene>
    <name evidence="4" type="ordered locus">Caur_1090</name>
</gene>
<dbReference type="InterPro" id="IPR051172">
    <property type="entry name" value="Chlamydia_OmcB"/>
</dbReference>
<dbReference type="KEGG" id="cau:Caur_1090"/>
<sequence>MRDQFWRLVPIVIGGGILLAFLLTTPFGAVTAAPPLSITETGTAEPPTRTPGTTTPTTSVGTTTPTTGVGTTTPTTSVGTTTPTVVVPPTSTPTSPPVVPPTSTPTSPPVVPPTSTPTSPPPDAPGSSPDLVLSKSVSPGVAQVGDQVVYTLTLSNIGGAAASEVVVDDPLPAFLRLVNVSASSGTVQTVGNQVTVSIPVLAPGESVTITIQAELIAAPLPPENRNVASARTSSSEITTDNNTSSATLLPALPDLIVTKEVNPAIAQVGDNVVYTITVHNIGGAPASDVTLSDNLPPVLRLIGATTTVGDVQTNGNQVTVTAPTLAPGDIIVVQVTAQVTAPLTSANSLNTATVRTSGGEITTDNNTGSVTLGSPPASLPQTAGDVSRSLLILMGLALLAIGIGAFVRRRSYR</sequence>
<feature type="domain" description="DUF11" evidence="3">
    <location>
        <begin position="254"/>
        <end position="372"/>
    </location>
</feature>
<dbReference type="Gene3D" id="2.60.40.10">
    <property type="entry name" value="Immunoglobulins"/>
    <property type="match status" value="2"/>
</dbReference>
<dbReference type="EMBL" id="CP000909">
    <property type="protein sequence ID" value="ABY34321.1"/>
    <property type="molecule type" value="Genomic_DNA"/>
</dbReference>